<proteinExistence type="predicted"/>
<dbReference type="InterPro" id="IPR019448">
    <property type="entry name" value="NT-C2"/>
</dbReference>
<dbReference type="InParanoid" id="A0A1Q3AQ90"/>
<feature type="compositionally biased region" description="Basic and acidic residues" evidence="2">
    <location>
        <begin position="901"/>
        <end position="919"/>
    </location>
</feature>
<feature type="region of interest" description="Disordered" evidence="2">
    <location>
        <begin position="901"/>
        <end position="946"/>
    </location>
</feature>
<dbReference type="PROSITE" id="PS51840">
    <property type="entry name" value="C2_NT"/>
    <property type="match status" value="1"/>
</dbReference>
<feature type="coiled-coil region" evidence="1">
    <location>
        <begin position="1075"/>
        <end position="1116"/>
    </location>
</feature>
<gene>
    <name evidence="4" type="ORF">CFOL_v3_01462</name>
</gene>
<dbReference type="STRING" id="3775.A0A1Q3AQ90"/>
<dbReference type="FunCoup" id="A0A1Q3AQ90">
    <property type="interactions" value="42"/>
</dbReference>
<evidence type="ECO:0000313" key="4">
    <source>
        <dbReference type="EMBL" id="GAV57926.1"/>
    </source>
</evidence>
<sequence>MFRSARWRGEKNKIKSVFKLKFYATQVAELNADALMISVVPGDVGKPTVKLEAAIVRDGVCQWENSVFETVKFTRELKTGKIIERLYSFIVSSGSLKASVVGEASIDFADYAETTKPSTVSLSLKNSNSKAVLHVSSSLSPHLCLDVAESEDTKSQDGSLKLHLSNGDTDESIKRNPCEDGPLNKLSHNTDRRVSSVSDMTISSSESSSGFDTPPGLGMRNTNIHQDSATSLLSLLSDDPVIQKPEPNGSTRIYEEHQRSQWDWSEGSDHGISTDDSTNSSQETLSRERSLQASDHEFEKLKAELVALSRQVDVSELELQTLRKQVVKESKRGQDLTKEVAYLREERDALKAECEKLKGFHNCRDEAKIKNKLQLVVGDPWAPLEELRQELNYEKELNANLRLQLQKTQDSNAELLLAVQDLDDMLQQKNKEISKISAGPREDAEEVKDTMPRSETYDDEEQKALEELVKEHRDAKETYQLDEQITDLRSEIEIYRRDKDELEMQMEQLALDYEILKQENHDISYKLEQSQLQEQLKMQYECSSSFVNINELESQIESLENDLKKNSKELSDSLVTIKDLETQVKSLEEELEKQAQRFEADLDTVTHLETQVKILEEELEKQAQGFEADLDTVTRAKVEQEQRAILAEEALRTTKWKNINTAEKLQDEIKSLSKQMASIFEANEKVAMKSLSEASQLCLQNSQLEEMLEKTYEELQSVKDDYEEKLHELSNQLKIKADQLEQILEETMYKSKQLEEQEKHKEEVSVVHSQEILNLKAEIKRLMTDNNLCSLQAEQKEKLEVELEQMKKSIKETELLVQRGKVERNELVSTIALVKKEADKSMEELDRVRCLKDEKERAIKLLQSELETLKIQCNDLKHSLFEDELEKEKLKKQVSQLKGDLKKKEDALTSADKKLKDSNGRTAVNGGTKPTPRNNKSAPVSQDSKEVANLRERINMLEGQIKLKEAALETSTNMFLEKEKNLKSRIYELEDGRVEEPYQSSASFNDDHFHKVAKDAFDNTSNRGIPEEACTPESLSCTVCISRENGSIMSPIESDKILAEEELKAVSINSKDCNLDEFINELVILKERNESVESELQEMQERYSQISLKFAEVEGERQKLVMTVRNLKNALKSAVVTS</sequence>
<feature type="compositionally biased region" description="Polar residues" evidence="2">
    <location>
        <begin position="931"/>
        <end position="942"/>
    </location>
</feature>
<organism evidence="4 5">
    <name type="scientific">Cephalotus follicularis</name>
    <name type="common">Albany pitcher plant</name>
    <dbReference type="NCBI Taxonomy" id="3775"/>
    <lineage>
        <taxon>Eukaryota</taxon>
        <taxon>Viridiplantae</taxon>
        <taxon>Streptophyta</taxon>
        <taxon>Embryophyta</taxon>
        <taxon>Tracheophyta</taxon>
        <taxon>Spermatophyta</taxon>
        <taxon>Magnoliopsida</taxon>
        <taxon>eudicotyledons</taxon>
        <taxon>Gunneridae</taxon>
        <taxon>Pentapetalae</taxon>
        <taxon>rosids</taxon>
        <taxon>fabids</taxon>
        <taxon>Oxalidales</taxon>
        <taxon>Cephalotaceae</taxon>
        <taxon>Cephalotus</taxon>
    </lineage>
</organism>
<dbReference type="AlphaFoldDB" id="A0A1Q3AQ90"/>
<evidence type="ECO:0000256" key="1">
    <source>
        <dbReference type="SAM" id="Coils"/>
    </source>
</evidence>
<dbReference type="Proteomes" id="UP000187406">
    <property type="component" value="Unassembled WGS sequence"/>
</dbReference>
<name>A0A1Q3AQ90_CEPFO</name>
<feature type="coiled-coil region" evidence="1">
    <location>
        <begin position="662"/>
        <end position="757"/>
    </location>
</feature>
<feature type="compositionally biased region" description="Low complexity" evidence="2">
    <location>
        <begin position="195"/>
        <end position="209"/>
    </location>
</feature>
<feature type="region of interest" description="Disordered" evidence="2">
    <location>
        <begin position="438"/>
        <end position="460"/>
    </location>
</feature>
<feature type="compositionally biased region" description="Polar residues" evidence="2">
    <location>
        <begin position="274"/>
        <end position="284"/>
    </location>
</feature>
<keyword evidence="5" id="KW-1185">Reference proteome</keyword>
<dbReference type="EMBL" id="BDDD01000046">
    <property type="protein sequence ID" value="GAV57926.1"/>
    <property type="molecule type" value="Genomic_DNA"/>
</dbReference>
<evidence type="ECO:0000259" key="3">
    <source>
        <dbReference type="PROSITE" id="PS51840"/>
    </source>
</evidence>
<dbReference type="OrthoDB" id="765176at2759"/>
<dbReference type="Pfam" id="PF10358">
    <property type="entry name" value="NT-C2"/>
    <property type="match status" value="1"/>
</dbReference>
<feature type="compositionally biased region" description="Basic and acidic residues" evidence="2">
    <location>
        <begin position="447"/>
        <end position="460"/>
    </location>
</feature>
<keyword evidence="1" id="KW-0175">Coiled coil</keyword>
<comment type="caution">
    <text evidence="4">The sequence shown here is derived from an EMBL/GenBank/DDBJ whole genome shotgun (WGS) entry which is preliminary data.</text>
</comment>
<feature type="coiled-coil region" evidence="1">
    <location>
        <begin position="384"/>
        <end position="432"/>
    </location>
</feature>
<feature type="domain" description="C2 NT-type" evidence="3">
    <location>
        <begin position="6"/>
        <end position="141"/>
    </location>
</feature>
<feature type="region of interest" description="Disordered" evidence="2">
    <location>
        <begin position="235"/>
        <end position="292"/>
    </location>
</feature>
<reference evidence="5" key="1">
    <citation type="submission" date="2016-04" db="EMBL/GenBank/DDBJ databases">
        <title>Cephalotus genome sequencing.</title>
        <authorList>
            <person name="Fukushima K."/>
            <person name="Hasebe M."/>
            <person name="Fang X."/>
        </authorList>
    </citation>
    <scope>NUCLEOTIDE SEQUENCE [LARGE SCALE GENOMIC DNA]</scope>
    <source>
        <strain evidence="5">cv. St1</strain>
    </source>
</reference>
<evidence type="ECO:0000256" key="2">
    <source>
        <dbReference type="SAM" id="MobiDB-lite"/>
    </source>
</evidence>
<dbReference type="PANTHER" id="PTHR34452">
    <property type="entry name" value="MYOSIN HEAVY CHAIN-RELATED PROTEIN"/>
    <property type="match status" value="1"/>
</dbReference>
<feature type="region of interest" description="Disordered" evidence="2">
    <location>
        <begin position="155"/>
        <end position="223"/>
    </location>
</feature>
<accession>A0A1Q3AQ90</accession>
<evidence type="ECO:0000313" key="5">
    <source>
        <dbReference type="Proteomes" id="UP000187406"/>
    </source>
</evidence>
<feature type="coiled-coil region" evidence="1">
    <location>
        <begin position="789"/>
        <end position="816"/>
    </location>
</feature>
<protein>
    <submittedName>
        <fullName evidence="4">NT-C2 domain-containing protein</fullName>
    </submittedName>
</protein>
<dbReference type="PANTHER" id="PTHR34452:SF7">
    <property type="entry name" value="MYOSIN HEAVY CHAIN-RELATED PROTEIN"/>
    <property type="match status" value="1"/>
</dbReference>